<evidence type="ECO:0000256" key="4">
    <source>
        <dbReference type="ARBA" id="ARBA00023125"/>
    </source>
</evidence>
<evidence type="ECO:0000313" key="11">
    <source>
        <dbReference type="EMBL" id="SSX17278.1"/>
    </source>
</evidence>
<sequence>MIKNKLFKDKEENLQPNMHSAASSPITISPLDLRPSLSDSPSLSNYNNPANEKSRPPYAKPPFSYIALITMAILQSPQRKLTLSGICEFIMARFPYYKDKFPAWQNSIRHNLSLNDCFIKVPREPGNPGKGNFWTLDPLAEDMFDNGSFLRRRKRYKRTAISQNIHFAPIFGNFAPFWIRKPVPMLPMQLNHNNFSLFNENVDEISNKVDSCCGFEGKSSFTREKELCSDNVHGNYDTNMIQTKRNNFTRIYDNSSEDEVDVDEDIDQKCIFGYLNSSKLYKRKETNERDIKYDTETKHSSECQFEISPTVHSRNIINFKTNDFPRNTSLEKMENMEMGKHKKLDIFSIENLIRENVEES</sequence>
<accession>A0A336JXG2</accession>
<dbReference type="GO" id="GO:0030154">
    <property type="term" value="P:cell differentiation"/>
    <property type="evidence" value="ECO:0007669"/>
    <property type="project" value="TreeGrafter"/>
</dbReference>
<organism evidence="10">
    <name type="scientific">Culicoides sonorensis</name>
    <name type="common">Biting midge</name>
    <dbReference type="NCBI Taxonomy" id="179676"/>
    <lineage>
        <taxon>Eukaryota</taxon>
        <taxon>Metazoa</taxon>
        <taxon>Ecdysozoa</taxon>
        <taxon>Arthropoda</taxon>
        <taxon>Hexapoda</taxon>
        <taxon>Insecta</taxon>
        <taxon>Pterygota</taxon>
        <taxon>Neoptera</taxon>
        <taxon>Endopterygota</taxon>
        <taxon>Diptera</taxon>
        <taxon>Nematocera</taxon>
        <taxon>Chironomoidea</taxon>
        <taxon>Ceratopogonidae</taxon>
        <taxon>Ceratopogoninae</taxon>
        <taxon>Culicoides</taxon>
        <taxon>Monoculicoides</taxon>
    </lineage>
</organism>
<evidence type="ECO:0000256" key="3">
    <source>
        <dbReference type="ARBA" id="ARBA00023015"/>
    </source>
</evidence>
<dbReference type="VEuPathDB" id="VectorBase:CSON011491"/>
<reference evidence="10" key="1">
    <citation type="submission" date="2018-04" db="EMBL/GenBank/DDBJ databases">
        <authorList>
            <person name="Go L.Y."/>
            <person name="Mitchell J.A."/>
        </authorList>
    </citation>
    <scope>NUCLEOTIDE SEQUENCE</scope>
    <source>
        <tissue evidence="10">Whole organism</tissue>
    </source>
</reference>
<keyword evidence="8" id="KW-1133">Transmembrane helix</keyword>
<dbReference type="PROSITE" id="PS50039">
    <property type="entry name" value="FORK_HEAD_3"/>
    <property type="match status" value="1"/>
</dbReference>
<dbReference type="PROSITE" id="PS00657">
    <property type="entry name" value="FORK_HEAD_1"/>
    <property type="match status" value="1"/>
</dbReference>
<evidence type="ECO:0000256" key="6">
    <source>
        <dbReference type="ARBA" id="ARBA00023242"/>
    </source>
</evidence>
<dbReference type="GO" id="GO:0000978">
    <property type="term" value="F:RNA polymerase II cis-regulatory region sequence-specific DNA binding"/>
    <property type="evidence" value="ECO:0007669"/>
    <property type="project" value="TreeGrafter"/>
</dbReference>
<evidence type="ECO:0000256" key="5">
    <source>
        <dbReference type="ARBA" id="ARBA00023163"/>
    </source>
</evidence>
<keyword evidence="8" id="KW-0472">Membrane</keyword>
<evidence type="ECO:0000256" key="7">
    <source>
        <dbReference type="PROSITE-ProRule" id="PRU00089"/>
    </source>
</evidence>
<dbReference type="SMART" id="SM00339">
    <property type="entry name" value="FH"/>
    <property type="match status" value="1"/>
</dbReference>
<feature type="transmembrane region" description="Helical" evidence="8">
    <location>
        <begin position="160"/>
        <end position="179"/>
    </location>
</feature>
<dbReference type="PRINTS" id="PR00053">
    <property type="entry name" value="FORKHEAD"/>
</dbReference>
<dbReference type="PANTHER" id="PTHR11829">
    <property type="entry name" value="FORKHEAD BOX PROTEIN"/>
    <property type="match status" value="1"/>
</dbReference>
<dbReference type="PANTHER" id="PTHR11829:SF402">
    <property type="entry name" value="FORK HEAD DOMAIN-CONTAINING PROTEIN FD3-RELATED"/>
    <property type="match status" value="1"/>
</dbReference>
<evidence type="ECO:0000259" key="9">
    <source>
        <dbReference type="PROSITE" id="PS50039"/>
    </source>
</evidence>
<keyword evidence="4 7" id="KW-0238">DNA-binding</keyword>
<feature type="DNA-binding region" description="Fork-head" evidence="7">
    <location>
        <begin position="60"/>
        <end position="154"/>
    </location>
</feature>
<dbReference type="EMBL" id="UFQS01000004">
    <property type="protein sequence ID" value="SSW96891.1"/>
    <property type="molecule type" value="Genomic_DNA"/>
</dbReference>
<gene>
    <name evidence="10" type="primary">CSON011491</name>
</gene>
<proteinExistence type="predicted"/>
<keyword evidence="3" id="KW-0805">Transcription regulation</keyword>
<dbReference type="InterPro" id="IPR030456">
    <property type="entry name" value="TF_fork_head_CS_2"/>
</dbReference>
<dbReference type="CDD" id="cd20048">
    <property type="entry name" value="FH_FOXD4-like"/>
    <property type="match status" value="1"/>
</dbReference>
<dbReference type="Pfam" id="PF00250">
    <property type="entry name" value="Forkhead"/>
    <property type="match status" value="1"/>
</dbReference>
<feature type="domain" description="Fork-head" evidence="9">
    <location>
        <begin position="60"/>
        <end position="154"/>
    </location>
</feature>
<keyword evidence="8" id="KW-0812">Transmembrane</keyword>
<dbReference type="FunFam" id="1.10.10.10:FF:000016">
    <property type="entry name" value="Forkhead box protein I1"/>
    <property type="match status" value="1"/>
</dbReference>
<keyword evidence="5" id="KW-0804">Transcription</keyword>
<reference evidence="11" key="2">
    <citation type="submission" date="2018-07" db="EMBL/GenBank/DDBJ databases">
        <authorList>
            <person name="Quirk P.G."/>
            <person name="Krulwich T.A."/>
        </authorList>
    </citation>
    <scope>NUCLEOTIDE SEQUENCE</scope>
</reference>
<dbReference type="AlphaFoldDB" id="A0A336JXG2"/>
<comment type="subcellular location">
    <subcellularLocation>
        <location evidence="1 7">Nucleus</location>
    </subcellularLocation>
</comment>
<evidence type="ECO:0000256" key="8">
    <source>
        <dbReference type="SAM" id="Phobius"/>
    </source>
</evidence>
<dbReference type="InterPro" id="IPR036390">
    <property type="entry name" value="WH_DNA-bd_sf"/>
</dbReference>
<dbReference type="PROSITE" id="PS00658">
    <property type="entry name" value="FORK_HEAD_2"/>
    <property type="match status" value="1"/>
</dbReference>
<dbReference type="InterPro" id="IPR036388">
    <property type="entry name" value="WH-like_DNA-bd_sf"/>
</dbReference>
<evidence type="ECO:0000313" key="10">
    <source>
        <dbReference type="EMBL" id="SSW96891.1"/>
    </source>
</evidence>
<dbReference type="EMBL" id="UFQT01000004">
    <property type="protein sequence ID" value="SSX17278.1"/>
    <property type="molecule type" value="Genomic_DNA"/>
</dbReference>
<dbReference type="GO" id="GO:0005634">
    <property type="term" value="C:nucleus"/>
    <property type="evidence" value="ECO:0007669"/>
    <property type="project" value="UniProtKB-SubCell"/>
</dbReference>
<keyword evidence="6 7" id="KW-0539">Nucleus</keyword>
<evidence type="ECO:0000256" key="2">
    <source>
        <dbReference type="ARBA" id="ARBA00022473"/>
    </source>
</evidence>
<dbReference type="GO" id="GO:0009653">
    <property type="term" value="P:anatomical structure morphogenesis"/>
    <property type="evidence" value="ECO:0007669"/>
    <property type="project" value="TreeGrafter"/>
</dbReference>
<protein>
    <submittedName>
        <fullName evidence="10">CSON011491 protein</fullName>
    </submittedName>
</protein>
<keyword evidence="2" id="KW-0217">Developmental protein</keyword>
<evidence type="ECO:0000256" key="1">
    <source>
        <dbReference type="ARBA" id="ARBA00004123"/>
    </source>
</evidence>
<name>A0A336JXG2_CULSO</name>
<dbReference type="InterPro" id="IPR001766">
    <property type="entry name" value="Fork_head_dom"/>
</dbReference>
<dbReference type="InterPro" id="IPR050211">
    <property type="entry name" value="FOX_domain-containing"/>
</dbReference>
<dbReference type="Gene3D" id="1.10.10.10">
    <property type="entry name" value="Winged helix-like DNA-binding domain superfamily/Winged helix DNA-binding domain"/>
    <property type="match status" value="1"/>
</dbReference>
<dbReference type="GO" id="GO:0000981">
    <property type="term" value="F:DNA-binding transcription factor activity, RNA polymerase II-specific"/>
    <property type="evidence" value="ECO:0007669"/>
    <property type="project" value="TreeGrafter"/>
</dbReference>
<dbReference type="SUPFAM" id="SSF46785">
    <property type="entry name" value="Winged helix' DNA-binding domain"/>
    <property type="match status" value="1"/>
</dbReference>
<dbReference type="InterPro" id="IPR018122">
    <property type="entry name" value="TF_fork_head_CS_1"/>
</dbReference>